<dbReference type="EMBL" id="JACIHM010000001">
    <property type="protein sequence ID" value="MBB4444278.1"/>
    <property type="molecule type" value="Genomic_DNA"/>
</dbReference>
<dbReference type="Proteomes" id="UP000524535">
    <property type="component" value="Unassembled WGS sequence"/>
</dbReference>
<dbReference type="RefSeq" id="WP_183822100.1">
    <property type="nucleotide sequence ID" value="NZ_JACIGW010000001.1"/>
</dbReference>
<keyword evidence="1" id="KW-0812">Transmembrane</keyword>
<evidence type="ECO:0000313" key="3">
    <source>
        <dbReference type="EMBL" id="MBB4409589.1"/>
    </source>
</evidence>
<name>A0A7W6XZ50_9HYPH</name>
<dbReference type="Proteomes" id="UP000520770">
    <property type="component" value="Unassembled WGS sequence"/>
</dbReference>
<protein>
    <submittedName>
        <fullName evidence="4">Uncharacterized protein</fullName>
    </submittedName>
</protein>
<dbReference type="EMBL" id="JACIGW010000001">
    <property type="protein sequence ID" value="MBB4348017.1"/>
    <property type="molecule type" value="Genomic_DNA"/>
</dbReference>
<reference evidence="5 6" key="1">
    <citation type="submission" date="2020-08" db="EMBL/GenBank/DDBJ databases">
        <title>Genomic Encyclopedia of Type Strains, Phase IV (KMG-V): Genome sequencing to study the core and pangenomes of soil and plant-associated prokaryotes.</title>
        <authorList>
            <person name="Whitman W."/>
        </authorList>
    </citation>
    <scope>NUCLEOTIDE SEQUENCE [LARGE SCALE GENOMIC DNA]</scope>
    <source>
        <strain evidence="3 6">SEMIA 444</strain>
        <strain evidence="2 5">SEMIA 448</strain>
        <strain evidence="4 7">SEMIA 452</strain>
    </source>
</reference>
<dbReference type="AlphaFoldDB" id="A0A7W6XZ50"/>
<comment type="caution">
    <text evidence="4">The sequence shown here is derived from an EMBL/GenBank/DDBJ whole genome shotgun (WGS) entry which is preliminary data.</text>
</comment>
<dbReference type="EMBL" id="JACIGY010000001">
    <property type="protein sequence ID" value="MBB4409589.1"/>
    <property type="molecule type" value="Genomic_DNA"/>
</dbReference>
<keyword evidence="1" id="KW-0472">Membrane</keyword>
<evidence type="ECO:0000313" key="4">
    <source>
        <dbReference type="EMBL" id="MBB4444278.1"/>
    </source>
</evidence>
<evidence type="ECO:0000313" key="6">
    <source>
        <dbReference type="Proteomes" id="UP000524535"/>
    </source>
</evidence>
<keyword evidence="6" id="KW-1185">Reference proteome</keyword>
<evidence type="ECO:0000313" key="7">
    <source>
        <dbReference type="Proteomes" id="UP000576087"/>
    </source>
</evidence>
<dbReference type="Proteomes" id="UP000576087">
    <property type="component" value="Unassembled WGS sequence"/>
</dbReference>
<keyword evidence="1" id="KW-1133">Transmembrane helix</keyword>
<proteinExistence type="predicted"/>
<evidence type="ECO:0000313" key="2">
    <source>
        <dbReference type="EMBL" id="MBB4348017.1"/>
    </source>
</evidence>
<accession>A0A7W6XZ50</accession>
<evidence type="ECO:0000256" key="1">
    <source>
        <dbReference type="SAM" id="Phobius"/>
    </source>
</evidence>
<sequence>MLTGFITWVNWSMHSNNYDHNANVAMLWDPQVWIGKSPHTTGLNVTHWAAITTGFASAFCTLGGADAIVNRGAIVSSILNAGGATWLAVASDVFVSIGLLLTAIGAGITAKAVILTDNDAITIGVARYAAATKEENLKLPAVRNLLNSSKAARRGLLAIVWGTGLQLSAIFVKPIIWLIG</sequence>
<evidence type="ECO:0000313" key="5">
    <source>
        <dbReference type="Proteomes" id="UP000520770"/>
    </source>
</evidence>
<feature type="transmembrane region" description="Helical" evidence="1">
    <location>
        <begin position="156"/>
        <end position="179"/>
    </location>
</feature>
<organism evidence="4 7">
    <name type="scientific">Aliirhizobium cellulosilyticum</name>
    <dbReference type="NCBI Taxonomy" id="393664"/>
    <lineage>
        <taxon>Bacteria</taxon>
        <taxon>Pseudomonadati</taxon>
        <taxon>Pseudomonadota</taxon>
        <taxon>Alphaproteobacteria</taxon>
        <taxon>Hyphomicrobiales</taxon>
        <taxon>Rhizobiaceae</taxon>
        <taxon>Aliirhizobium</taxon>
    </lineage>
</organism>
<gene>
    <name evidence="3" type="ORF">GGE31_000060</name>
    <name evidence="2" type="ORF">GGE33_001725</name>
    <name evidence="4" type="ORF">GGE35_000060</name>
</gene>